<evidence type="ECO:0000256" key="1">
    <source>
        <dbReference type="SAM" id="Phobius"/>
    </source>
</evidence>
<name>A0A5B8HYR9_9VIRU</name>
<keyword evidence="1" id="KW-0812">Transmembrane</keyword>
<dbReference type="EMBL" id="MK250094">
    <property type="protein sequence ID" value="QDY52470.1"/>
    <property type="molecule type" value="Genomic_DNA"/>
</dbReference>
<feature type="transmembrane region" description="Helical" evidence="1">
    <location>
        <begin position="6"/>
        <end position="27"/>
    </location>
</feature>
<reference evidence="2" key="1">
    <citation type="submission" date="2018-11" db="EMBL/GenBank/DDBJ databases">
        <title>A distinct lineage of giant viruses engineers rhodopsin photosystems in predatory marine eukaryotes.</title>
        <authorList>
            <person name="Needham D.M."/>
            <person name="Yoshizawa S."/>
            <person name="Hosaka T."/>
            <person name="Poirier C."/>
            <person name="Choi C.-J."/>
            <person name="Hehenberger E."/>
            <person name="Irwin N.A.T."/>
            <person name="Wilken S."/>
            <person name="Yung C.-M."/>
            <person name="Bachy C."/>
            <person name="Kurihara R."/>
            <person name="Nakajima Y."/>
            <person name="Kojima K."/>
            <person name="Kimura-Someya T."/>
            <person name="Leonard G."/>
            <person name="Malmstrom R.R."/>
            <person name="Mende D."/>
            <person name="Olson D.K."/>
            <person name="Sudo Y."/>
            <person name="Sudek S."/>
            <person name="Richards T.A."/>
            <person name="DeLong E.F."/>
            <person name="Keeling P.J."/>
            <person name="Santoro A.E."/>
            <person name="Shirouzu M."/>
            <person name="Iwasaki W."/>
            <person name="Worden A.Z."/>
        </authorList>
    </citation>
    <scope>NUCLEOTIDE SEQUENCE</scope>
</reference>
<keyword evidence="1" id="KW-1133">Transmembrane helix</keyword>
<proteinExistence type="predicted"/>
<accession>A0A5B8HYR9</accession>
<protein>
    <submittedName>
        <fullName evidence="2">Uncharacterized protein</fullName>
    </submittedName>
</protein>
<keyword evidence="1" id="KW-0472">Membrane</keyword>
<organism evidence="2">
    <name type="scientific">Mimiviridae sp. ChoanoV1</name>
    <dbReference type="NCBI Taxonomy" id="2596887"/>
    <lineage>
        <taxon>Viruses</taxon>
        <taxon>Varidnaviria</taxon>
        <taxon>Bamfordvirae</taxon>
        <taxon>Nucleocytoviricota</taxon>
        <taxon>Megaviricetes</taxon>
        <taxon>Imitervirales</taxon>
        <taxon>Schizomimiviridae</taxon>
    </lineage>
</organism>
<evidence type="ECO:0000313" key="2">
    <source>
        <dbReference type="EMBL" id="QDY52470.1"/>
    </source>
</evidence>
<gene>
    <name evidence="2" type="ORF">10_11</name>
</gene>
<sequence>MDKIFISNCVILLFVIILLLIYTKLMFFKKSENFKNTVKFGFLGNHKNLYQEGMARYYLTSKYNHDLSTREKIELRKIVNPIIKKINQDMKLEFRFVEFEHVTTQYFRHGKSKRFIIDFFIHETNKYYDKRLIADATLFMDNKKVFVNNLTIGNGMIEKTSNKLSIPHFSNKILSDNNYKHNNEIIGNETNDLEYYVLDNNSMNIIQKNKEFNKWILLDHKYKKQKWPCRIESERIDENGINYTTPDSNKCVDVNNTFRVELEKPNFNPNFKNNSKNSKYNWIRGSSSTGNMYSGGRG</sequence>